<keyword evidence="6" id="KW-0449">Lipoprotein</keyword>
<feature type="compositionally biased region" description="Pro residues" evidence="8">
    <location>
        <begin position="631"/>
        <end position="640"/>
    </location>
</feature>
<feature type="compositionally biased region" description="Low complexity" evidence="8">
    <location>
        <begin position="257"/>
        <end position="269"/>
    </location>
</feature>
<dbReference type="PANTHER" id="PTHR34992">
    <property type="entry name" value="HYPHAL ANASTAMOSIS-7 PROTEIN"/>
    <property type="match status" value="1"/>
</dbReference>
<evidence type="ECO:0000256" key="7">
    <source>
        <dbReference type="ARBA" id="ARBA00037868"/>
    </source>
</evidence>
<dbReference type="InterPro" id="IPR046936">
    <property type="entry name" value="BIM1-like"/>
</dbReference>
<evidence type="ECO:0000256" key="6">
    <source>
        <dbReference type="ARBA" id="ARBA00023288"/>
    </source>
</evidence>
<feature type="signal peptide" evidence="9">
    <location>
        <begin position="1"/>
        <end position="18"/>
    </location>
</feature>
<proteinExistence type="predicted"/>
<feature type="compositionally biased region" description="Low complexity" evidence="8">
    <location>
        <begin position="621"/>
        <end position="630"/>
    </location>
</feature>
<feature type="region of interest" description="Disordered" evidence="8">
    <location>
        <begin position="245"/>
        <end position="269"/>
    </location>
</feature>
<feature type="region of interest" description="Disordered" evidence="8">
    <location>
        <begin position="571"/>
        <end position="592"/>
    </location>
</feature>
<dbReference type="Proteomes" id="UP000268535">
    <property type="component" value="Unassembled WGS sequence"/>
</dbReference>
<name>A0A4P9WY96_9FUNG</name>
<dbReference type="GO" id="GO:0005886">
    <property type="term" value="C:plasma membrane"/>
    <property type="evidence" value="ECO:0007669"/>
    <property type="project" value="UniProtKB-SubCell"/>
</dbReference>
<sequence>MLVASLLAAAMMAPFASAHMNLTSPMSRGFSHDLQPVPPCGGFSTVAFRSAVPYVGELSIAFHDSNGTFEVLFAPATSSQAADIASNATQTFVSLGTSTQTKGNITLPYDLTSLALPENQYGTFQVIKRVLTPTATSVALYQCADVVVGNDAVVPNDFVFKGVYALADDGSTINGGSHGQTGTNGTTTVDPKSGAITALPFATAWVAALSAVASAIMSLVSQAAVTSPERLRRWARAATKSTGSTAAVPWPASIDRGGSSSPPYSASSSVGPPRWTSTAILFQLAAVSAHSARAASAKSAGDANGRTAAIISPDAVVAASSDASIAVQTARSRAVKAPLHSSTTAVGARWAAVAGDVDACPAVRDTRRSWTARVTSNALVVTTTICGAPSPMAASAGRDGSEVVVAAVVVVVAAAVASITWMHSEVAGVPGRRSKATDGYSRGLQPADGTGAEHGDPECPGEALNEGSLDTHQKRDADADADLVNVTAGGPSFRRQGGIRDPLSHHPWTTDWGGAEAEGRPLLATSAETARVGDAPCGGGSPNTDGETRQALRASLGPRLRARDVAMSECRNPPRRGIVPKRETSGRARSQFSARAPAHLTPTRFMLTTFLDDGDDSHQCAAPQRAASPQPRAPLLPCSPPQTTDSNTAASAEKIVE</sequence>
<feature type="region of interest" description="Disordered" evidence="8">
    <location>
        <begin position="612"/>
        <end position="657"/>
    </location>
</feature>
<evidence type="ECO:0000256" key="1">
    <source>
        <dbReference type="ARBA" id="ARBA00004236"/>
    </source>
</evidence>
<evidence type="ECO:0000256" key="8">
    <source>
        <dbReference type="SAM" id="MobiDB-lite"/>
    </source>
</evidence>
<evidence type="ECO:0000313" key="11">
    <source>
        <dbReference type="EMBL" id="RKO97333.1"/>
    </source>
</evidence>
<keyword evidence="4" id="KW-0472">Membrane</keyword>
<evidence type="ECO:0000313" key="12">
    <source>
        <dbReference type="Proteomes" id="UP000268535"/>
    </source>
</evidence>
<evidence type="ECO:0000256" key="9">
    <source>
        <dbReference type="SAM" id="SignalP"/>
    </source>
</evidence>
<dbReference type="InterPro" id="IPR046530">
    <property type="entry name" value="BIM1-like_dom"/>
</dbReference>
<evidence type="ECO:0000256" key="4">
    <source>
        <dbReference type="ARBA" id="ARBA00023136"/>
    </source>
</evidence>
<dbReference type="AlphaFoldDB" id="A0A4P9WY96"/>
<evidence type="ECO:0000259" key="10">
    <source>
        <dbReference type="Pfam" id="PF20238"/>
    </source>
</evidence>
<evidence type="ECO:0000256" key="2">
    <source>
        <dbReference type="ARBA" id="ARBA00022475"/>
    </source>
</evidence>
<gene>
    <name evidence="11" type="ORF">CAUPRSCDRAFT_10987</name>
</gene>
<keyword evidence="5" id="KW-0325">Glycoprotein</keyword>
<dbReference type="EMBL" id="ML009308">
    <property type="protein sequence ID" value="RKO97333.1"/>
    <property type="molecule type" value="Genomic_DNA"/>
</dbReference>
<feature type="chain" id="PRO_5020625174" description="Copper acquisition factor BIM1-like domain-containing protein" evidence="9">
    <location>
        <begin position="19"/>
        <end position="657"/>
    </location>
</feature>
<accession>A0A4P9WY96</accession>
<organism evidence="11 12">
    <name type="scientific">Caulochytrium protostelioides</name>
    <dbReference type="NCBI Taxonomy" id="1555241"/>
    <lineage>
        <taxon>Eukaryota</taxon>
        <taxon>Fungi</taxon>
        <taxon>Fungi incertae sedis</taxon>
        <taxon>Chytridiomycota</taxon>
        <taxon>Chytridiomycota incertae sedis</taxon>
        <taxon>Chytridiomycetes</taxon>
        <taxon>Caulochytriales</taxon>
        <taxon>Caulochytriaceae</taxon>
        <taxon>Caulochytrium</taxon>
    </lineage>
</organism>
<dbReference type="GO" id="GO:0012505">
    <property type="term" value="C:endomembrane system"/>
    <property type="evidence" value="ECO:0007669"/>
    <property type="project" value="UniProtKB-SubCell"/>
</dbReference>
<dbReference type="Pfam" id="PF20238">
    <property type="entry name" value="BIM1-like_dom"/>
    <property type="match status" value="1"/>
</dbReference>
<comment type="subcellular location">
    <subcellularLocation>
        <location evidence="1">Cell membrane</location>
    </subcellularLocation>
    <subcellularLocation>
        <location evidence="7">Endomembrane system</location>
        <topology evidence="7">Lipid-anchor</topology>
    </subcellularLocation>
</comment>
<feature type="region of interest" description="Disordered" evidence="8">
    <location>
        <begin position="430"/>
        <end position="472"/>
    </location>
</feature>
<keyword evidence="3 9" id="KW-0732">Signal</keyword>
<feature type="compositionally biased region" description="Polar residues" evidence="8">
    <location>
        <begin position="641"/>
        <end position="650"/>
    </location>
</feature>
<evidence type="ECO:0000256" key="3">
    <source>
        <dbReference type="ARBA" id="ARBA00022729"/>
    </source>
</evidence>
<feature type="domain" description="Copper acquisition factor BIM1-like" evidence="10">
    <location>
        <begin position="17"/>
        <end position="149"/>
    </location>
</feature>
<keyword evidence="2" id="KW-1003">Cell membrane</keyword>
<reference evidence="12" key="1">
    <citation type="journal article" date="2018" name="Nat. Microbiol.">
        <title>Leveraging single-cell genomics to expand the fungal tree of life.</title>
        <authorList>
            <person name="Ahrendt S.R."/>
            <person name="Quandt C.A."/>
            <person name="Ciobanu D."/>
            <person name="Clum A."/>
            <person name="Salamov A."/>
            <person name="Andreopoulos B."/>
            <person name="Cheng J.F."/>
            <person name="Woyke T."/>
            <person name="Pelin A."/>
            <person name="Henrissat B."/>
            <person name="Reynolds N.K."/>
            <person name="Benny G.L."/>
            <person name="Smith M.E."/>
            <person name="James T.Y."/>
            <person name="Grigoriev I.V."/>
        </authorList>
    </citation>
    <scope>NUCLEOTIDE SEQUENCE [LARGE SCALE GENOMIC DNA]</scope>
    <source>
        <strain evidence="12">ATCC 52028</strain>
    </source>
</reference>
<evidence type="ECO:0000256" key="5">
    <source>
        <dbReference type="ARBA" id="ARBA00023180"/>
    </source>
</evidence>
<protein>
    <recommendedName>
        <fullName evidence="10">Copper acquisition factor BIM1-like domain-containing protein</fullName>
    </recommendedName>
</protein>
<dbReference type="PANTHER" id="PTHR34992:SF1">
    <property type="entry name" value="COPPER ACQUISITION FACTOR BIM1-LIKE DOMAIN-CONTAINING PROTEIN"/>
    <property type="match status" value="1"/>
</dbReference>